<evidence type="ECO:0000256" key="6">
    <source>
        <dbReference type="ARBA" id="ARBA00022801"/>
    </source>
</evidence>
<dbReference type="InterPro" id="IPR001314">
    <property type="entry name" value="Peptidase_S1A"/>
</dbReference>
<dbReference type="GO" id="GO:0004252">
    <property type="term" value="F:serine-type endopeptidase activity"/>
    <property type="evidence" value="ECO:0007669"/>
    <property type="project" value="UniProtKB-EC"/>
</dbReference>
<dbReference type="InterPro" id="IPR009003">
    <property type="entry name" value="Peptidase_S1_PA"/>
</dbReference>
<evidence type="ECO:0000313" key="19">
    <source>
        <dbReference type="Proteomes" id="UP000269221"/>
    </source>
</evidence>
<gene>
    <name evidence="18" type="ORF">DUI87_31947</name>
</gene>
<dbReference type="InterPro" id="IPR033116">
    <property type="entry name" value="TRYPSIN_SER"/>
</dbReference>
<keyword evidence="3 13" id="KW-0645">Protease</keyword>
<dbReference type="Pfam" id="PF00212">
    <property type="entry name" value="ANP"/>
    <property type="match status" value="1"/>
</dbReference>
<evidence type="ECO:0000256" key="12">
    <source>
        <dbReference type="ARBA" id="ARBA00036026"/>
    </source>
</evidence>
<evidence type="ECO:0000256" key="1">
    <source>
        <dbReference type="ARBA" id="ARBA00004613"/>
    </source>
</evidence>
<dbReference type="FunFam" id="2.40.10.10:FF:000280">
    <property type="match status" value="1"/>
</dbReference>
<feature type="chain" id="PRO_5018324520" evidence="15">
    <location>
        <begin position="18"/>
        <end position="839"/>
    </location>
</feature>
<dbReference type="CDD" id="cd00190">
    <property type="entry name" value="Tryp_SPc"/>
    <property type="match status" value="1"/>
</dbReference>
<keyword evidence="7 13" id="KW-0720">Serine protease</keyword>
<dbReference type="GO" id="GO:0000166">
    <property type="term" value="F:nucleotide binding"/>
    <property type="evidence" value="ECO:0007669"/>
    <property type="project" value="UniProtKB-KW"/>
</dbReference>
<evidence type="ECO:0000256" key="13">
    <source>
        <dbReference type="RuleBase" id="RU363034"/>
    </source>
</evidence>
<keyword evidence="10" id="KW-0456">Lyase</keyword>
<evidence type="ECO:0000256" key="5">
    <source>
        <dbReference type="ARBA" id="ARBA00022741"/>
    </source>
</evidence>
<dbReference type="SUPFAM" id="SSF55073">
    <property type="entry name" value="Nucleotide cyclase"/>
    <property type="match status" value="1"/>
</dbReference>
<sequence>MLGLLFAVLTLAPAAFGCGVPAYPPLVSRVVGGENARPYSWPWQASLQYNSNGKWRHTCGGTLIATNWVLTAAHCISSSRTYRVFLGKYNLAAEEEGSIAVSPEKIIVNENWDPQEVANGYDIALIKLSEHVTLSDKIQLACLPPAQSILSSNTACYVTGWGRLQTNGPLPDDLQQGLLLVVDYATCSKPSWWGKTVKPSMVCAGGDGIISSCNGDSGGPLNCQGDDGRWEVHGIVSFGSSLGCNYYHKPSVFTRVSAYNSWIQQEERHSWLFPAADTRNGSSHSQLLGNLNSLCIASEAELYCENCQCKEEKISICRFYMTDLRHKLNISRVTEARQELSRAISELLKRFRSPHEDLKAMRHNPDWADTAAFKLILHIREAVLKAQPGPMSLQTTLHQHFAALSYALFSSETAQKCWTDNVNLSLYSTHYEGISFFAPFLGDFVPLEATVRGLHNAQSCLLQEGQEKLHKKSKEILAAISLKISLSVVACLIYPIVLMSFKQMTDWIHNYARNLKEKTEDLKRERRLAEDLLHQMLPKSVAKQLRKCQKVEAENYDQVTIFFSDIVGFTSIAASCTPLQVVEMLNNLYVCFDTRIDSYDVYKVETIGDAYMVASGLPERNGTKHADEIAKMSLDLVAAVRQVVIPHMPTGRLELRAGIHTAQKIHISSATYEALLTDDAYEIELRGEIEVKGKGKMKTYWLLGNKNYSVQNDSLVCHWNPAISKKKKMESSQGSVQQSLSKLLDEDLEHPPVSEERDHEEDDLIPAGALDQQDTALQWLQSTRDQPESISMSDGVIQRFFSDLLTLSRRYQGRKKKSLSRGCFGVRLDRIGSLSGLGC</sequence>
<dbReference type="STRING" id="333673.A0A3M0IS67"/>
<dbReference type="PANTHER" id="PTHR24257:SF19">
    <property type="entry name" value="CHYMOTRYPSIN-LIKE ELASTASE FAMILY MEMBER 2B"/>
    <property type="match status" value="1"/>
</dbReference>
<dbReference type="InterPro" id="IPR043504">
    <property type="entry name" value="Peptidase_S1_PA_chymotrypsin"/>
</dbReference>
<feature type="signal peptide" evidence="15">
    <location>
        <begin position="1"/>
        <end position="17"/>
    </location>
</feature>
<name>A0A3M0IS67_HIRRU</name>
<dbReference type="Gene3D" id="3.30.70.1230">
    <property type="entry name" value="Nucleotide cyclase"/>
    <property type="match status" value="2"/>
</dbReference>
<keyword evidence="2" id="KW-0964">Secreted</keyword>
<dbReference type="Pfam" id="PF07701">
    <property type="entry name" value="HNOBA"/>
    <property type="match status" value="1"/>
</dbReference>
<evidence type="ECO:0000256" key="14">
    <source>
        <dbReference type="SAM" id="Coils"/>
    </source>
</evidence>
<comment type="catalytic activity">
    <reaction evidence="12">
        <text>Preferential cleavage: Leu-|-Xaa, Met-|-Xaa and Phe-|-Xaa. Hydrolyzes elastin.</text>
        <dbReference type="EC" id="3.4.21.71"/>
    </reaction>
</comment>
<keyword evidence="9" id="KW-1015">Disulfide bond</keyword>
<evidence type="ECO:0000313" key="18">
    <source>
        <dbReference type="EMBL" id="RMB91717.1"/>
    </source>
</evidence>
<feature type="coiled-coil region" evidence="14">
    <location>
        <begin position="508"/>
        <end position="535"/>
    </location>
</feature>
<dbReference type="PROSITE" id="PS00135">
    <property type="entry name" value="TRYPSIN_SER"/>
    <property type="match status" value="1"/>
</dbReference>
<keyword evidence="8" id="KW-0865">Zymogen</keyword>
<keyword evidence="19" id="KW-1185">Reference proteome</keyword>
<dbReference type="Proteomes" id="UP000269221">
    <property type="component" value="Unassembled WGS sequence"/>
</dbReference>
<dbReference type="GO" id="GO:0005179">
    <property type="term" value="F:hormone activity"/>
    <property type="evidence" value="ECO:0007669"/>
    <property type="project" value="InterPro"/>
</dbReference>
<comment type="subcellular location">
    <subcellularLocation>
        <location evidence="1">Secreted</location>
    </subcellularLocation>
</comment>
<dbReference type="PRINTS" id="PR00722">
    <property type="entry name" value="CHYMOTRYPSIN"/>
</dbReference>
<dbReference type="InterPro" id="IPR001054">
    <property type="entry name" value="A/G_cyclase"/>
</dbReference>
<dbReference type="CDD" id="cd07302">
    <property type="entry name" value="CHD"/>
    <property type="match status" value="1"/>
</dbReference>
<dbReference type="PROSITE" id="PS50240">
    <property type="entry name" value="TRYPSIN_DOM"/>
    <property type="match status" value="1"/>
</dbReference>
<dbReference type="PROSITE" id="PS00134">
    <property type="entry name" value="TRYPSIN_HIS"/>
    <property type="match status" value="1"/>
</dbReference>
<keyword evidence="4 15" id="KW-0732">Signal</keyword>
<protein>
    <submittedName>
        <fullName evidence="18">Uncharacterized protein</fullName>
    </submittedName>
</protein>
<evidence type="ECO:0000256" key="3">
    <source>
        <dbReference type="ARBA" id="ARBA00022670"/>
    </source>
</evidence>
<dbReference type="InterPro" id="IPR030480">
    <property type="entry name" value="Natr_peptide_CS"/>
</dbReference>
<accession>A0A3M0IS67</accession>
<dbReference type="OrthoDB" id="6127067at2759"/>
<dbReference type="PANTHER" id="PTHR24257">
    <property type="entry name" value="CHYMOTRYPSIN-LIKE ELASTASE FAMILY MEMBER"/>
    <property type="match status" value="1"/>
</dbReference>
<organism evidence="18 19">
    <name type="scientific">Hirundo rustica rustica</name>
    <dbReference type="NCBI Taxonomy" id="333673"/>
    <lineage>
        <taxon>Eukaryota</taxon>
        <taxon>Metazoa</taxon>
        <taxon>Chordata</taxon>
        <taxon>Craniata</taxon>
        <taxon>Vertebrata</taxon>
        <taxon>Euteleostomi</taxon>
        <taxon>Archelosauria</taxon>
        <taxon>Archosauria</taxon>
        <taxon>Dinosauria</taxon>
        <taxon>Saurischia</taxon>
        <taxon>Theropoda</taxon>
        <taxon>Coelurosauria</taxon>
        <taxon>Aves</taxon>
        <taxon>Neognathae</taxon>
        <taxon>Neoaves</taxon>
        <taxon>Telluraves</taxon>
        <taxon>Australaves</taxon>
        <taxon>Passeriformes</taxon>
        <taxon>Sylvioidea</taxon>
        <taxon>Hirundinidae</taxon>
        <taxon>Hirundo</taxon>
    </lineage>
</organism>
<dbReference type="Gene3D" id="6.10.250.780">
    <property type="match status" value="1"/>
</dbReference>
<keyword evidence="11" id="KW-0141">cGMP biosynthesis</keyword>
<proteinExistence type="predicted"/>
<feature type="domain" description="Peptidase S1" evidence="17">
    <location>
        <begin position="30"/>
        <end position="268"/>
    </location>
</feature>
<keyword evidence="6 13" id="KW-0378">Hydrolase</keyword>
<dbReference type="InterPro" id="IPR001254">
    <property type="entry name" value="Trypsin_dom"/>
</dbReference>
<evidence type="ECO:0000259" key="16">
    <source>
        <dbReference type="PROSITE" id="PS50125"/>
    </source>
</evidence>
<evidence type="ECO:0000256" key="2">
    <source>
        <dbReference type="ARBA" id="ARBA00022525"/>
    </source>
</evidence>
<dbReference type="SMART" id="SM00020">
    <property type="entry name" value="Tryp_SPc"/>
    <property type="match status" value="1"/>
</dbReference>
<dbReference type="GO" id="GO:0006508">
    <property type="term" value="P:proteolysis"/>
    <property type="evidence" value="ECO:0007669"/>
    <property type="project" value="UniProtKB-KW"/>
</dbReference>
<dbReference type="PROSITE" id="PS00263">
    <property type="entry name" value="NATRIURETIC_PEPTIDE"/>
    <property type="match status" value="1"/>
</dbReference>
<dbReference type="SUPFAM" id="SSF50494">
    <property type="entry name" value="Trypsin-like serine proteases"/>
    <property type="match status" value="1"/>
</dbReference>
<dbReference type="SMART" id="SM00044">
    <property type="entry name" value="CYCc"/>
    <property type="match status" value="1"/>
</dbReference>
<dbReference type="SMART" id="SM00183">
    <property type="entry name" value="NAT_PEP"/>
    <property type="match status" value="1"/>
</dbReference>
<evidence type="ECO:0000256" key="11">
    <source>
        <dbReference type="ARBA" id="ARBA00023293"/>
    </source>
</evidence>
<dbReference type="Gene3D" id="2.40.10.10">
    <property type="entry name" value="Trypsin-like serine proteases"/>
    <property type="match status" value="2"/>
</dbReference>
<reference evidence="18 19" key="1">
    <citation type="submission" date="2018-07" db="EMBL/GenBank/DDBJ databases">
        <title>A high quality draft genome assembly of the barn swallow (H. rustica rustica).</title>
        <authorList>
            <person name="Formenti G."/>
            <person name="Chiara M."/>
            <person name="Poveda L."/>
            <person name="Francoijs K.-J."/>
            <person name="Bonisoli-Alquati A."/>
            <person name="Canova L."/>
            <person name="Gianfranceschi L."/>
            <person name="Horner D.S."/>
            <person name="Saino N."/>
        </authorList>
    </citation>
    <scope>NUCLEOTIDE SEQUENCE [LARGE SCALE GENOMIC DNA]</scope>
    <source>
        <strain evidence="18">Chelidonia</strain>
        <tissue evidence="18">Blood</tissue>
    </source>
</reference>
<comment type="caution">
    <text evidence="18">The sequence shown here is derived from an EMBL/GenBank/DDBJ whole genome shotgun (WGS) entry which is preliminary data.</text>
</comment>
<dbReference type="GO" id="GO:0004383">
    <property type="term" value="F:guanylate cyclase activity"/>
    <property type="evidence" value="ECO:0007669"/>
    <property type="project" value="InterPro"/>
</dbReference>
<dbReference type="Pfam" id="PF00089">
    <property type="entry name" value="Trypsin"/>
    <property type="match status" value="1"/>
</dbReference>
<keyword evidence="5" id="KW-0547">Nucleotide-binding</keyword>
<dbReference type="InterPro" id="IPR029787">
    <property type="entry name" value="Nucleotide_cyclase"/>
</dbReference>
<dbReference type="AlphaFoldDB" id="A0A3M0IS67"/>
<dbReference type="InterPro" id="IPR000663">
    <property type="entry name" value="Natr_peptide"/>
</dbReference>
<keyword evidence="14" id="KW-0175">Coiled coil</keyword>
<dbReference type="EMBL" id="QRBI01000235">
    <property type="protein sequence ID" value="RMB91717.1"/>
    <property type="molecule type" value="Genomic_DNA"/>
</dbReference>
<dbReference type="GO" id="GO:0035556">
    <property type="term" value="P:intracellular signal transduction"/>
    <property type="evidence" value="ECO:0007669"/>
    <property type="project" value="InterPro"/>
</dbReference>
<dbReference type="PROSITE" id="PS50125">
    <property type="entry name" value="GUANYLATE_CYCLASE_2"/>
    <property type="match status" value="1"/>
</dbReference>
<evidence type="ECO:0000256" key="10">
    <source>
        <dbReference type="ARBA" id="ARBA00023239"/>
    </source>
</evidence>
<evidence type="ECO:0000256" key="7">
    <source>
        <dbReference type="ARBA" id="ARBA00022825"/>
    </source>
</evidence>
<evidence type="ECO:0000256" key="15">
    <source>
        <dbReference type="SAM" id="SignalP"/>
    </source>
</evidence>
<dbReference type="InterPro" id="IPR018114">
    <property type="entry name" value="TRYPSIN_HIS"/>
</dbReference>
<evidence type="ECO:0000259" key="17">
    <source>
        <dbReference type="PROSITE" id="PS50240"/>
    </source>
</evidence>
<dbReference type="InterPro" id="IPR050850">
    <property type="entry name" value="Peptidase_S1_Elastase_sf"/>
</dbReference>
<evidence type="ECO:0000256" key="9">
    <source>
        <dbReference type="ARBA" id="ARBA00023157"/>
    </source>
</evidence>
<dbReference type="FunFam" id="3.30.70.1230:FF:000030">
    <property type="entry name" value="Si:ch211-215j19.12"/>
    <property type="match status" value="1"/>
</dbReference>
<dbReference type="Pfam" id="PF00211">
    <property type="entry name" value="Guanylate_cyc"/>
    <property type="match status" value="2"/>
</dbReference>
<evidence type="ECO:0000256" key="8">
    <source>
        <dbReference type="ARBA" id="ARBA00023145"/>
    </source>
</evidence>
<dbReference type="InterPro" id="IPR011645">
    <property type="entry name" value="HNOB_dom_associated"/>
</dbReference>
<dbReference type="FunFam" id="2.40.10.10:FF:000004">
    <property type="entry name" value="Tryptase gamma 1"/>
    <property type="match status" value="1"/>
</dbReference>
<feature type="domain" description="Guanylate cyclase" evidence="16">
    <location>
        <begin position="560"/>
        <end position="661"/>
    </location>
</feature>
<evidence type="ECO:0000256" key="4">
    <source>
        <dbReference type="ARBA" id="ARBA00022729"/>
    </source>
</evidence>
<dbReference type="GO" id="GO:0005615">
    <property type="term" value="C:extracellular space"/>
    <property type="evidence" value="ECO:0007669"/>
    <property type="project" value="TreeGrafter"/>
</dbReference>